<feature type="transmembrane region" description="Helical" evidence="7">
    <location>
        <begin position="86"/>
        <end position="111"/>
    </location>
</feature>
<accession>A0AAW8HTS8</accession>
<evidence type="ECO:0000256" key="5">
    <source>
        <dbReference type="ARBA" id="ARBA00022989"/>
    </source>
</evidence>
<evidence type="ECO:0000256" key="4">
    <source>
        <dbReference type="ARBA" id="ARBA00022692"/>
    </source>
</evidence>
<reference evidence="9" key="1">
    <citation type="submission" date="2023-08" db="EMBL/GenBank/DDBJ databases">
        <title>WGS of pathogenic bacterial species, Los Angeles County Public Health Laboratories.</title>
        <authorList>
            <person name="Garrigues J.M."/>
            <person name="Green N.M."/>
        </authorList>
    </citation>
    <scope>NUCLEOTIDE SEQUENCE</scope>
    <source>
        <strain evidence="9">LACPHL-BACT-2023-00068</strain>
    </source>
</reference>
<name>A0AAW8HTS8_PLUGE</name>
<dbReference type="AlphaFoldDB" id="A0AAW8HTS8"/>
<feature type="transmembrane region" description="Helical" evidence="7">
    <location>
        <begin position="341"/>
        <end position="364"/>
    </location>
</feature>
<feature type="transmembrane region" description="Helical" evidence="7">
    <location>
        <begin position="117"/>
        <end position="136"/>
    </location>
</feature>
<evidence type="ECO:0000256" key="6">
    <source>
        <dbReference type="ARBA" id="ARBA00023136"/>
    </source>
</evidence>
<dbReference type="PANTHER" id="PTHR23517:SF3">
    <property type="entry name" value="INTEGRAL MEMBRANE TRANSPORT PROTEIN"/>
    <property type="match status" value="1"/>
</dbReference>
<keyword evidence="3" id="KW-1003">Cell membrane</keyword>
<evidence type="ECO:0000313" key="9">
    <source>
        <dbReference type="EMBL" id="MDQ2310971.1"/>
    </source>
</evidence>
<dbReference type="InterPro" id="IPR050171">
    <property type="entry name" value="MFS_Transporters"/>
</dbReference>
<evidence type="ECO:0000256" key="2">
    <source>
        <dbReference type="ARBA" id="ARBA00022448"/>
    </source>
</evidence>
<proteinExistence type="predicted"/>
<dbReference type="Gene3D" id="1.20.1250.20">
    <property type="entry name" value="MFS general substrate transporter like domains"/>
    <property type="match status" value="2"/>
</dbReference>
<feature type="transmembrane region" description="Helical" evidence="7">
    <location>
        <begin position="370"/>
        <end position="393"/>
    </location>
</feature>
<feature type="transmembrane region" description="Helical" evidence="7">
    <location>
        <begin position="282"/>
        <end position="299"/>
    </location>
</feature>
<protein>
    <submittedName>
        <fullName evidence="9">MFS transporter</fullName>
    </submittedName>
</protein>
<dbReference type="InterPro" id="IPR005829">
    <property type="entry name" value="Sugar_transporter_CS"/>
</dbReference>
<evidence type="ECO:0000313" key="10">
    <source>
        <dbReference type="Proteomes" id="UP001236270"/>
    </source>
</evidence>
<dbReference type="InterPro" id="IPR020846">
    <property type="entry name" value="MFS_dom"/>
</dbReference>
<dbReference type="InterPro" id="IPR036259">
    <property type="entry name" value="MFS_trans_sf"/>
</dbReference>
<keyword evidence="5 7" id="KW-1133">Transmembrane helix</keyword>
<dbReference type="GeneID" id="61385054"/>
<organism evidence="9 10">
    <name type="scientific">Pluralibacter gergoviae</name>
    <name type="common">Enterobacter gergoviae</name>
    <dbReference type="NCBI Taxonomy" id="61647"/>
    <lineage>
        <taxon>Bacteria</taxon>
        <taxon>Pseudomonadati</taxon>
        <taxon>Pseudomonadota</taxon>
        <taxon>Gammaproteobacteria</taxon>
        <taxon>Enterobacterales</taxon>
        <taxon>Enterobacteriaceae</taxon>
        <taxon>Pluralibacter</taxon>
    </lineage>
</organism>
<dbReference type="GO" id="GO:0005886">
    <property type="term" value="C:plasma membrane"/>
    <property type="evidence" value="ECO:0007669"/>
    <property type="project" value="UniProtKB-SubCell"/>
</dbReference>
<dbReference type="EMBL" id="JAVDNV010000013">
    <property type="protein sequence ID" value="MDQ2310971.1"/>
    <property type="molecule type" value="Genomic_DNA"/>
</dbReference>
<feature type="transmembrane region" description="Helical" evidence="7">
    <location>
        <begin position="252"/>
        <end position="270"/>
    </location>
</feature>
<feature type="transmembrane region" description="Helical" evidence="7">
    <location>
        <begin position="143"/>
        <end position="165"/>
    </location>
</feature>
<evidence type="ECO:0000259" key="8">
    <source>
        <dbReference type="PROSITE" id="PS50850"/>
    </source>
</evidence>
<dbReference type="InterPro" id="IPR011701">
    <property type="entry name" value="MFS"/>
</dbReference>
<dbReference type="Pfam" id="PF07690">
    <property type="entry name" value="MFS_1"/>
    <property type="match status" value="1"/>
</dbReference>
<feature type="transmembrane region" description="Helical" evidence="7">
    <location>
        <begin position="55"/>
        <end position="74"/>
    </location>
</feature>
<evidence type="ECO:0000256" key="1">
    <source>
        <dbReference type="ARBA" id="ARBA00004651"/>
    </source>
</evidence>
<feature type="domain" description="Major facilitator superfamily (MFS) profile" evidence="8">
    <location>
        <begin position="17"/>
        <end position="396"/>
    </location>
</feature>
<comment type="subcellular location">
    <subcellularLocation>
        <location evidence="1">Cell membrane</location>
        <topology evidence="1">Multi-pass membrane protein</topology>
    </subcellularLocation>
</comment>
<dbReference type="CDD" id="cd17473">
    <property type="entry name" value="MFS_arabinose_efflux_permease_like"/>
    <property type="match status" value="1"/>
</dbReference>
<comment type="caution">
    <text evidence="9">The sequence shown here is derived from an EMBL/GenBank/DDBJ whole genome shotgun (WGS) entry which is preliminary data.</text>
</comment>
<evidence type="ECO:0000256" key="3">
    <source>
        <dbReference type="ARBA" id="ARBA00022475"/>
    </source>
</evidence>
<keyword evidence="4 7" id="KW-0812">Transmembrane</keyword>
<feature type="transmembrane region" description="Helical" evidence="7">
    <location>
        <begin position="171"/>
        <end position="192"/>
    </location>
</feature>
<sequence>MSNIANQPEAPQAGAAQGIIIALTAFLPILAIVSLAPAVPTLIQHFSGVRWAETLVPLMLTAPGLVIAVTGPFSGWLADRVGRRKLLLCATLLYGVCGTLPLCLSSLTLIFCSRLGVGLAEAVVLTLANTMLLDYFDDKQRRFWLTVQGVIGPAMAVLVLAGSGYLTALRWNGAFAIYFAAFALFIAMYFWMYEPAKTHRPQQVTGASSAFPWSRVIALTVLTFISAIIYYVYTINGANAFHTLPDASPQRIGLIMSLVSLAVPFGSLLFGLASRGLTPERVLALMMCLMGVGMLIIGASRSDTLMGLGSAIQQLGAGMAISAMIYWVGSLIPPAYCGRAMGAWSGAFFAGMFVSPIIVGLIRAHEQNDILAAFTGLGCIALVLAAALFLYTFSRHSHRLRQQRDASAWQLAE</sequence>
<gene>
    <name evidence="9" type="ORF">RBJ30_17960</name>
</gene>
<dbReference type="SUPFAM" id="SSF103473">
    <property type="entry name" value="MFS general substrate transporter"/>
    <property type="match status" value="1"/>
</dbReference>
<dbReference type="Proteomes" id="UP001236270">
    <property type="component" value="Unassembled WGS sequence"/>
</dbReference>
<keyword evidence="6 7" id="KW-0472">Membrane</keyword>
<feature type="transmembrane region" description="Helical" evidence="7">
    <location>
        <begin position="213"/>
        <end position="232"/>
    </location>
</feature>
<dbReference type="RefSeq" id="WP_045288482.1">
    <property type="nucleotide sequence ID" value="NZ_CBCSIS010000013.1"/>
</dbReference>
<dbReference type="PANTHER" id="PTHR23517">
    <property type="entry name" value="RESISTANCE PROTEIN MDTM, PUTATIVE-RELATED-RELATED"/>
    <property type="match status" value="1"/>
</dbReference>
<dbReference type="GO" id="GO:0022857">
    <property type="term" value="F:transmembrane transporter activity"/>
    <property type="evidence" value="ECO:0007669"/>
    <property type="project" value="InterPro"/>
</dbReference>
<dbReference type="PROSITE" id="PS50850">
    <property type="entry name" value="MFS"/>
    <property type="match status" value="1"/>
</dbReference>
<evidence type="ECO:0000256" key="7">
    <source>
        <dbReference type="SAM" id="Phobius"/>
    </source>
</evidence>
<feature type="transmembrane region" description="Helical" evidence="7">
    <location>
        <begin position="311"/>
        <end position="329"/>
    </location>
</feature>
<feature type="transmembrane region" description="Helical" evidence="7">
    <location>
        <begin position="20"/>
        <end position="43"/>
    </location>
</feature>
<keyword evidence="2" id="KW-0813">Transport</keyword>
<dbReference type="PROSITE" id="PS00216">
    <property type="entry name" value="SUGAR_TRANSPORT_1"/>
    <property type="match status" value="1"/>
</dbReference>